<evidence type="ECO:0000313" key="2">
    <source>
        <dbReference type="EMBL" id="SDR28920.1"/>
    </source>
</evidence>
<feature type="compositionally biased region" description="Basic and acidic residues" evidence="1">
    <location>
        <begin position="334"/>
        <end position="343"/>
    </location>
</feature>
<evidence type="ECO:0000313" key="3">
    <source>
        <dbReference type="Proteomes" id="UP000217103"/>
    </source>
</evidence>
<accession>A0A1H1HU24</accession>
<evidence type="ECO:0008006" key="4">
    <source>
        <dbReference type="Google" id="ProtNLM"/>
    </source>
</evidence>
<dbReference type="AlphaFoldDB" id="A0A1H1HU24"/>
<gene>
    <name evidence="2" type="ORF">SAMN04489764_4824</name>
</gene>
<dbReference type="Proteomes" id="UP000217103">
    <property type="component" value="Unassembled WGS sequence"/>
</dbReference>
<feature type="region of interest" description="Disordered" evidence="1">
    <location>
        <begin position="324"/>
        <end position="358"/>
    </location>
</feature>
<evidence type="ECO:0000256" key="1">
    <source>
        <dbReference type="SAM" id="MobiDB-lite"/>
    </source>
</evidence>
<organism evidence="2 3">
    <name type="scientific">Thermostaphylospora chromogena</name>
    <dbReference type="NCBI Taxonomy" id="35622"/>
    <lineage>
        <taxon>Bacteria</taxon>
        <taxon>Bacillati</taxon>
        <taxon>Actinomycetota</taxon>
        <taxon>Actinomycetes</taxon>
        <taxon>Streptosporangiales</taxon>
        <taxon>Thermomonosporaceae</taxon>
        <taxon>Thermostaphylospora</taxon>
    </lineage>
</organism>
<proteinExistence type="predicted"/>
<name>A0A1H1HU24_9ACTN</name>
<feature type="region of interest" description="Disordered" evidence="1">
    <location>
        <begin position="14"/>
        <end position="77"/>
    </location>
</feature>
<reference evidence="2 3" key="1">
    <citation type="submission" date="2016-10" db="EMBL/GenBank/DDBJ databases">
        <authorList>
            <person name="de Groot N.N."/>
        </authorList>
    </citation>
    <scope>NUCLEOTIDE SEQUENCE [LARGE SCALE GENOMIC DNA]</scope>
    <source>
        <strain evidence="2 3">DSM 43794</strain>
    </source>
</reference>
<feature type="compositionally biased region" description="Low complexity" evidence="1">
    <location>
        <begin position="43"/>
        <end position="66"/>
    </location>
</feature>
<protein>
    <recommendedName>
        <fullName evidence="4">SWIM zinc finger</fullName>
    </recommendedName>
</protein>
<dbReference type="STRING" id="35622.SAMN04489764_4824"/>
<keyword evidence="3" id="KW-1185">Reference proteome</keyword>
<dbReference type="EMBL" id="FNKK01000002">
    <property type="protein sequence ID" value="SDR28920.1"/>
    <property type="molecule type" value="Genomic_DNA"/>
</dbReference>
<sequence length="404" mass="41748">MPPVVERMSLEHAPAAVPDSLPPHGAPGGVAVPAPGARGGAVAGAAQEGREGSGAAARTSGTAAAGRGAGADRRAAERRAAQRAERVAAGLAELERWLADRVRRGIADSRASGPGEWDELARRLVDAQAPGVAGAVSRLTSLLARDDWPSRLLEEYALLNLLAVGYRRGVDGPLGETIRARVGFTTTKADVLAGERVRDEWHVIGRRDSVDGPLLARRVWLRGRRSGRAALMLSFAPAAEELDDPPATGAVVDAELAFYPGASPLRVQVADRWGTRRSGAPPGTSVVQAQQEVAAALAGDPWTDSWPVVLSGVVPLRGEDGWLLGHPPAPSAGRDGEDGRGGEADADGAGEAAGWALDPRGGTPLRLIAVSGGEPVTVSAEWTPYGLTPLAVWAGPEDEAVTLP</sequence>